<feature type="region of interest" description="Disordered" evidence="1">
    <location>
        <begin position="1"/>
        <end position="22"/>
    </location>
</feature>
<comment type="caution">
    <text evidence="2">The sequence shown here is derived from an EMBL/GenBank/DDBJ whole genome shotgun (WGS) entry which is preliminary data.</text>
</comment>
<accession>A0A5N5HNX8</accession>
<dbReference type="PANTHER" id="PTHR34807:SF6">
    <property type="entry name" value="MYB-CC TYPE TRANSCRIPTION FACTOR LHEQLE-CONTAINING DOMAIN-CONTAINING PROTEIN"/>
    <property type="match status" value="1"/>
</dbReference>
<evidence type="ECO:0000313" key="3">
    <source>
        <dbReference type="Proteomes" id="UP000327157"/>
    </source>
</evidence>
<protein>
    <submittedName>
        <fullName evidence="2">Uncharacterized protein</fullName>
    </submittedName>
</protein>
<reference evidence="2 3" key="3">
    <citation type="submission" date="2019-11" db="EMBL/GenBank/DDBJ databases">
        <title>A de novo genome assembly of a pear dwarfing rootstock.</title>
        <authorList>
            <person name="Wang F."/>
            <person name="Wang J."/>
            <person name="Li S."/>
            <person name="Zhang Y."/>
            <person name="Fang M."/>
            <person name="Ma L."/>
            <person name="Zhao Y."/>
            <person name="Jiang S."/>
        </authorList>
    </citation>
    <scope>NUCLEOTIDE SEQUENCE [LARGE SCALE GENOMIC DNA]</scope>
    <source>
        <strain evidence="2">S2</strain>
        <tissue evidence="2">Leaf</tissue>
    </source>
</reference>
<feature type="compositionally biased region" description="Basic and acidic residues" evidence="1">
    <location>
        <begin position="74"/>
        <end position="85"/>
    </location>
</feature>
<reference evidence="3" key="2">
    <citation type="submission" date="2019-10" db="EMBL/GenBank/DDBJ databases">
        <title>A de novo genome assembly of a pear dwarfing rootstock.</title>
        <authorList>
            <person name="Wang F."/>
            <person name="Wang J."/>
            <person name="Li S."/>
            <person name="Zhang Y."/>
            <person name="Fang M."/>
            <person name="Ma L."/>
            <person name="Zhao Y."/>
            <person name="Jiang S."/>
        </authorList>
    </citation>
    <scope>NUCLEOTIDE SEQUENCE [LARGE SCALE GENOMIC DNA]</scope>
</reference>
<evidence type="ECO:0000313" key="2">
    <source>
        <dbReference type="EMBL" id="KAB2627941.1"/>
    </source>
</evidence>
<organism evidence="2 3">
    <name type="scientific">Pyrus ussuriensis x Pyrus communis</name>
    <dbReference type="NCBI Taxonomy" id="2448454"/>
    <lineage>
        <taxon>Eukaryota</taxon>
        <taxon>Viridiplantae</taxon>
        <taxon>Streptophyta</taxon>
        <taxon>Embryophyta</taxon>
        <taxon>Tracheophyta</taxon>
        <taxon>Spermatophyta</taxon>
        <taxon>Magnoliopsida</taxon>
        <taxon>eudicotyledons</taxon>
        <taxon>Gunneridae</taxon>
        <taxon>Pentapetalae</taxon>
        <taxon>rosids</taxon>
        <taxon>fabids</taxon>
        <taxon>Rosales</taxon>
        <taxon>Rosaceae</taxon>
        <taxon>Amygdaloideae</taxon>
        <taxon>Maleae</taxon>
        <taxon>Pyrus</taxon>
    </lineage>
</organism>
<dbReference type="EMBL" id="SMOL01000148">
    <property type="protein sequence ID" value="KAB2627941.1"/>
    <property type="molecule type" value="Genomic_DNA"/>
</dbReference>
<gene>
    <name evidence="2" type="ORF">D8674_032736</name>
</gene>
<dbReference type="Proteomes" id="UP000327157">
    <property type="component" value="Chromosome 8"/>
</dbReference>
<name>A0A5N5HNX8_9ROSA</name>
<dbReference type="AlphaFoldDB" id="A0A5N5HNX8"/>
<reference evidence="2 3" key="1">
    <citation type="submission" date="2019-09" db="EMBL/GenBank/DDBJ databases">
        <authorList>
            <person name="Ou C."/>
        </authorList>
    </citation>
    <scope>NUCLEOTIDE SEQUENCE [LARGE SCALE GENOMIC DNA]</scope>
    <source>
        <strain evidence="2">S2</strain>
        <tissue evidence="2">Leaf</tissue>
    </source>
</reference>
<feature type="region of interest" description="Disordered" evidence="1">
    <location>
        <begin position="74"/>
        <end position="118"/>
    </location>
</feature>
<dbReference type="PANTHER" id="PTHR34807">
    <property type="entry name" value="OS08G0270800 PROTEIN"/>
    <property type="match status" value="1"/>
</dbReference>
<keyword evidence="3" id="KW-1185">Reference proteome</keyword>
<sequence>MKRAAGNCKQSQPADEETRTKFRHESLLQDYLLRQKEFVSKKQMMQATKQKRDILLAEIRFLRRRYSHLLKIKSAETEPEVRHQNSDVQPKKLAKKKKDANEAVVNKPSRALPEGGGVEHIVSEPVRVEKKRKNHVVNGRKLRKKKIAVQDQVSLNV</sequence>
<proteinExistence type="predicted"/>
<dbReference type="OrthoDB" id="1295445at2759"/>
<evidence type="ECO:0000256" key="1">
    <source>
        <dbReference type="SAM" id="MobiDB-lite"/>
    </source>
</evidence>